<dbReference type="SUPFAM" id="SSF82185">
    <property type="entry name" value="Histone H3 K4-specific methyltransferase SET7/9 N-terminal domain"/>
    <property type="match status" value="1"/>
</dbReference>
<dbReference type="InterPro" id="IPR011652">
    <property type="entry name" value="MORN_2"/>
</dbReference>
<evidence type="ECO:0000313" key="3">
    <source>
        <dbReference type="Proteomes" id="UP000276615"/>
    </source>
</evidence>
<dbReference type="Proteomes" id="UP000276615">
    <property type="component" value="Unassembled WGS sequence"/>
</dbReference>
<sequence>MNSMAGSQAVDVQSGDTRLAGRLHDGKLNGPLRIEENGRPLASLNYSNGALQGMSLTYHPNGKVSAQLPYVNDRLHGIASYYSPEGLLQRKATHHNGLLHGEASNHYPDGQPAELEHYRDGVRDGLYRRFHGNGNVAFEARYLNGQKLDQEQQFAEDGRPLDAKGKSVSRLRWWWTQQGAADE</sequence>
<accession>A0A3M4SE43</accession>
<protein>
    <submittedName>
        <fullName evidence="2">Phophatidylinositol-4-phosphate 5-kinase</fullName>
    </submittedName>
</protein>
<comment type="caution">
    <text evidence="2">The sequence shown here is derived from an EMBL/GenBank/DDBJ whole genome shotgun (WGS) entry which is preliminary data.</text>
</comment>
<proteinExistence type="predicted"/>
<dbReference type="GO" id="GO:0016301">
    <property type="term" value="F:kinase activity"/>
    <property type="evidence" value="ECO:0007669"/>
    <property type="project" value="UniProtKB-KW"/>
</dbReference>
<dbReference type="EMBL" id="RBRQ01000081">
    <property type="protein sequence ID" value="RMR13157.1"/>
    <property type="molecule type" value="Genomic_DNA"/>
</dbReference>
<keyword evidence="2" id="KW-0808">Transferase</keyword>
<evidence type="ECO:0000313" key="2">
    <source>
        <dbReference type="EMBL" id="RMR13157.1"/>
    </source>
</evidence>
<organism evidence="2 3">
    <name type="scientific">Pseudomonas syringae pv. primulae</name>
    <dbReference type="NCBI Taxonomy" id="251707"/>
    <lineage>
        <taxon>Bacteria</taxon>
        <taxon>Pseudomonadati</taxon>
        <taxon>Pseudomonadota</taxon>
        <taxon>Gammaproteobacteria</taxon>
        <taxon>Pseudomonadales</taxon>
        <taxon>Pseudomonadaceae</taxon>
        <taxon>Pseudomonas</taxon>
    </lineage>
</organism>
<dbReference type="Gene3D" id="2.20.110.10">
    <property type="entry name" value="Histone H3 K4-specific methyltransferase SET7/9 N-terminal domain"/>
    <property type="match status" value="2"/>
</dbReference>
<dbReference type="Pfam" id="PF07661">
    <property type="entry name" value="MORN_2"/>
    <property type="match status" value="3"/>
</dbReference>
<reference evidence="2 3" key="1">
    <citation type="submission" date="2018-08" db="EMBL/GenBank/DDBJ databases">
        <title>Recombination of ecologically and evolutionarily significant loci maintains genetic cohesion in the Pseudomonas syringae species complex.</title>
        <authorList>
            <person name="Dillon M."/>
            <person name="Thakur S."/>
            <person name="Almeida R.N.D."/>
            <person name="Weir B.S."/>
            <person name="Guttman D.S."/>
        </authorList>
    </citation>
    <scope>NUCLEOTIDE SEQUENCE [LARGE SCALE GENOMIC DNA]</scope>
    <source>
        <strain evidence="2 3">ICMP 8670</strain>
    </source>
</reference>
<name>A0A3M4SE43_9PSED</name>
<keyword evidence="2" id="KW-0418">Kinase</keyword>
<gene>
    <name evidence="2" type="ORF">ALP92_101384</name>
</gene>
<feature type="region of interest" description="Disordered" evidence="1">
    <location>
        <begin position="1"/>
        <end position="35"/>
    </location>
</feature>
<evidence type="ECO:0000256" key="1">
    <source>
        <dbReference type="SAM" id="MobiDB-lite"/>
    </source>
</evidence>
<feature type="compositionally biased region" description="Polar residues" evidence="1">
    <location>
        <begin position="1"/>
        <end position="16"/>
    </location>
</feature>
<dbReference type="AlphaFoldDB" id="A0A3M4SE43"/>
<feature type="compositionally biased region" description="Basic and acidic residues" evidence="1">
    <location>
        <begin position="22"/>
        <end position="35"/>
    </location>
</feature>